<keyword evidence="1" id="KW-0732">Signal</keyword>
<evidence type="ECO:0000313" key="2">
    <source>
        <dbReference type="EMBL" id="MCH93294.1"/>
    </source>
</evidence>
<accession>A0A392N477</accession>
<dbReference type="EMBL" id="LXQA010024603">
    <property type="protein sequence ID" value="MCH93294.1"/>
    <property type="molecule type" value="Genomic_DNA"/>
</dbReference>
<proteinExistence type="predicted"/>
<name>A0A392N477_9FABA</name>
<organism evidence="2 3">
    <name type="scientific">Trifolium medium</name>
    <dbReference type="NCBI Taxonomy" id="97028"/>
    <lineage>
        <taxon>Eukaryota</taxon>
        <taxon>Viridiplantae</taxon>
        <taxon>Streptophyta</taxon>
        <taxon>Embryophyta</taxon>
        <taxon>Tracheophyta</taxon>
        <taxon>Spermatophyta</taxon>
        <taxon>Magnoliopsida</taxon>
        <taxon>eudicotyledons</taxon>
        <taxon>Gunneridae</taxon>
        <taxon>Pentapetalae</taxon>
        <taxon>rosids</taxon>
        <taxon>fabids</taxon>
        <taxon>Fabales</taxon>
        <taxon>Fabaceae</taxon>
        <taxon>Papilionoideae</taxon>
        <taxon>50 kb inversion clade</taxon>
        <taxon>NPAAA clade</taxon>
        <taxon>Hologalegina</taxon>
        <taxon>IRL clade</taxon>
        <taxon>Trifolieae</taxon>
        <taxon>Trifolium</taxon>
    </lineage>
</organism>
<sequence length="53" mass="5962">MFWCRTVFNADLIIAGLLHPCTDLMNASGPDTCGQTMDVPEFRNQRQYGSLEP</sequence>
<evidence type="ECO:0000313" key="3">
    <source>
        <dbReference type="Proteomes" id="UP000265520"/>
    </source>
</evidence>
<dbReference type="Proteomes" id="UP000265520">
    <property type="component" value="Unassembled WGS sequence"/>
</dbReference>
<feature type="chain" id="PRO_5017246994" evidence="1">
    <location>
        <begin position="19"/>
        <end position="53"/>
    </location>
</feature>
<feature type="signal peptide" evidence="1">
    <location>
        <begin position="1"/>
        <end position="18"/>
    </location>
</feature>
<protein>
    <submittedName>
        <fullName evidence="2">Uncharacterized protein</fullName>
    </submittedName>
</protein>
<reference evidence="2 3" key="1">
    <citation type="journal article" date="2018" name="Front. Plant Sci.">
        <title>Red Clover (Trifolium pratense) and Zigzag Clover (T. medium) - A Picture of Genomic Similarities and Differences.</title>
        <authorList>
            <person name="Dluhosova J."/>
            <person name="Istvanek J."/>
            <person name="Nedelnik J."/>
            <person name="Repkova J."/>
        </authorList>
    </citation>
    <scope>NUCLEOTIDE SEQUENCE [LARGE SCALE GENOMIC DNA]</scope>
    <source>
        <strain evidence="3">cv. 10/8</strain>
        <tissue evidence="2">Leaf</tissue>
    </source>
</reference>
<dbReference type="AlphaFoldDB" id="A0A392N477"/>
<gene>
    <name evidence="2" type="ORF">A2U01_0014242</name>
</gene>
<keyword evidence="3" id="KW-1185">Reference proteome</keyword>
<comment type="caution">
    <text evidence="2">The sequence shown here is derived from an EMBL/GenBank/DDBJ whole genome shotgun (WGS) entry which is preliminary data.</text>
</comment>
<evidence type="ECO:0000256" key="1">
    <source>
        <dbReference type="SAM" id="SignalP"/>
    </source>
</evidence>